<keyword evidence="3" id="KW-0472">Membrane</keyword>
<dbReference type="Proteomes" id="UP000769022">
    <property type="component" value="Chromosome"/>
</dbReference>
<dbReference type="AlphaFoldDB" id="A0AAX3B9N5"/>
<feature type="region of interest" description="Disordered" evidence="2">
    <location>
        <begin position="40"/>
        <end position="76"/>
    </location>
</feature>
<evidence type="ECO:0000256" key="3">
    <source>
        <dbReference type="SAM" id="Phobius"/>
    </source>
</evidence>
<evidence type="ECO:0000313" key="5">
    <source>
        <dbReference type="Proteomes" id="UP000769022"/>
    </source>
</evidence>
<feature type="compositionally biased region" description="Basic and acidic residues" evidence="2">
    <location>
        <begin position="46"/>
        <end position="63"/>
    </location>
</feature>
<evidence type="ECO:0000256" key="1">
    <source>
        <dbReference type="SAM" id="Coils"/>
    </source>
</evidence>
<gene>
    <name evidence="4" type="ORF">H7686_0001090</name>
</gene>
<accession>A0AAX3B9N5</accession>
<feature type="coiled-coil region" evidence="1">
    <location>
        <begin position="163"/>
        <end position="267"/>
    </location>
</feature>
<evidence type="ECO:0000313" key="4">
    <source>
        <dbReference type="EMBL" id="UQV27400.1"/>
    </source>
</evidence>
<dbReference type="EMBL" id="CP097206">
    <property type="protein sequence ID" value="UQV27400.1"/>
    <property type="molecule type" value="Genomic_DNA"/>
</dbReference>
<dbReference type="KEGG" id="pphy:H7686_0001090"/>
<organism evidence="4 5">
    <name type="scientific">Candidatus Phytoplasma asiaticum</name>
    <dbReference type="NCBI Taxonomy" id="2763338"/>
    <lineage>
        <taxon>Bacteria</taxon>
        <taxon>Bacillati</taxon>
        <taxon>Mycoplasmatota</taxon>
        <taxon>Mollicutes</taxon>
        <taxon>Acholeplasmatales</taxon>
        <taxon>Acholeplasmataceae</taxon>
        <taxon>Candidatus Phytoplasma</taxon>
        <taxon>16SrII (Peanut WB group)</taxon>
    </lineage>
</organism>
<keyword evidence="5" id="KW-1185">Reference proteome</keyword>
<name>A0AAX3B9N5_9MOLU</name>
<reference evidence="4 5" key="1">
    <citation type="submission" date="2022-05" db="EMBL/GenBank/DDBJ databases">
        <title>'Parthenium hysterophorus' phyllody phytoplasma strain PR34.</title>
        <authorList>
            <person name="Kirdat K."/>
            <person name="Tiwarekar B."/>
            <person name="Yadav A."/>
        </authorList>
    </citation>
    <scope>NUCLEOTIDE SEQUENCE [LARGE SCALE GENOMIC DNA]</scope>
    <source>
        <strain evidence="4 5">PR34</strain>
    </source>
</reference>
<sequence length="287" mass="33836">MNQKNFFSKYFIEIMVILFVGIVIIIIINKNRTHVTYPQKPLSSLEAEKEKSESEESEREKPISPRPKRSLEIPQPKIKTKASRFEQMKTYLFQETAHHAILPSDLSSEEQEKIAKLKKSRKLSLDLLKERKTWVDEQQKNCDEYQSQLNLISPKINSFKQQKLPLEEQLAKKNAEIDRLKNESQQYKYIHNQSPSVRTERETNRNRLQAEIEKLQEETLEIIVKIKDINIRIGKLEAGQKYYQEMLTDAENSKKRLEKRYEIDKKESTNSILSDLNSFYKITSAEG</sequence>
<evidence type="ECO:0000256" key="2">
    <source>
        <dbReference type="SAM" id="MobiDB-lite"/>
    </source>
</evidence>
<keyword evidence="1" id="KW-0175">Coiled coil</keyword>
<protein>
    <submittedName>
        <fullName evidence="4">Uncharacterized protein</fullName>
    </submittedName>
</protein>
<keyword evidence="3" id="KW-0812">Transmembrane</keyword>
<keyword evidence="3" id="KW-1133">Transmembrane helix</keyword>
<proteinExistence type="predicted"/>
<feature type="transmembrane region" description="Helical" evidence="3">
    <location>
        <begin position="6"/>
        <end position="28"/>
    </location>
</feature>